<keyword evidence="2" id="KW-1185">Reference proteome</keyword>
<gene>
    <name evidence="1" type="ORF">PMAYCL1PPCAC_19865</name>
</gene>
<evidence type="ECO:0000313" key="1">
    <source>
        <dbReference type="EMBL" id="GMR49670.1"/>
    </source>
</evidence>
<dbReference type="EMBL" id="BTRK01000004">
    <property type="protein sequence ID" value="GMR49670.1"/>
    <property type="molecule type" value="Genomic_DNA"/>
</dbReference>
<evidence type="ECO:0000313" key="2">
    <source>
        <dbReference type="Proteomes" id="UP001328107"/>
    </source>
</evidence>
<name>A0AAN5CSB7_9BILA</name>
<proteinExistence type="predicted"/>
<dbReference type="AlphaFoldDB" id="A0AAN5CSB7"/>
<sequence length="90" mass="10811">MSESSTISSSIWNTTSLRRIRTLLYEHLMIHTLWRSWDGTSGRTGDTFFRCSYKYRFEHLSSIKKIQFIFAQVQNERRLPGREHRPHKHA</sequence>
<protein>
    <submittedName>
        <fullName evidence="1">Uncharacterized protein</fullName>
    </submittedName>
</protein>
<organism evidence="1 2">
    <name type="scientific">Pristionchus mayeri</name>
    <dbReference type="NCBI Taxonomy" id="1317129"/>
    <lineage>
        <taxon>Eukaryota</taxon>
        <taxon>Metazoa</taxon>
        <taxon>Ecdysozoa</taxon>
        <taxon>Nematoda</taxon>
        <taxon>Chromadorea</taxon>
        <taxon>Rhabditida</taxon>
        <taxon>Rhabditina</taxon>
        <taxon>Diplogasteromorpha</taxon>
        <taxon>Diplogasteroidea</taxon>
        <taxon>Neodiplogasteridae</taxon>
        <taxon>Pristionchus</taxon>
    </lineage>
</organism>
<dbReference type="Proteomes" id="UP001328107">
    <property type="component" value="Unassembled WGS sequence"/>
</dbReference>
<accession>A0AAN5CSB7</accession>
<comment type="caution">
    <text evidence="1">The sequence shown here is derived from an EMBL/GenBank/DDBJ whole genome shotgun (WGS) entry which is preliminary data.</text>
</comment>
<reference evidence="2" key="1">
    <citation type="submission" date="2022-10" db="EMBL/GenBank/DDBJ databases">
        <title>Genome assembly of Pristionchus species.</title>
        <authorList>
            <person name="Yoshida K."/>
            <person name="Sommer R.J."/>
        </authorList>
    </citation>
    <scope>NUCLEOTIDE SEQUENCE [LARGE SCALE GENOMIC DNA]</scope>
    <source>
        <strain evidence="2">RS5460</strain>
    </source>
</reference>